<dbReference type="EMBL" id="FLQV01000765">
    <property type="protein sequence ID" value="SBS97899.1"/>
    <property type="molecule type" value="Genomic_DNA"/>
</dbReference>
<name>A0A1A8WZY6_PLAOA</name>
<feature type="compositionally biased region" description="Basic residues" evidence="1">
    <location>
        <begin position="164"/>
        <end position="174"/>
    </location>
</feature>
<dbReference type="SUPFAM" id="SSF56784">
    <property type="entry name" value="HAD-like"/>
    <property type="match status" value="1"/>
</dbReference>
<sequence length="1381" mass="161928">MKKHSAFKHKKEGDSILLKLKDNLDEDGLEYKIVPQYFLLSDEKQKDVYCMLGKNSPIANKWNVESMQNTEKWQTEHLQIRHSSSSDREDNISNHRRRNCNIVSDRDKIFYNMEHGQSGAKDNCRNEELNGSNLHGTNSEKKERKKVKNPPRKKHSGNLFNLLNKKRKTKHVKKSSVLTPADVKNGERRRNENTNFRKDGFVSLLRKSSKKILSSAEKVNIFKNLFLKIKKKDEKFLSNKNFVSAHRNRFPTVVYATHKGCHTSSNGREAKKEASEKEVVIKLGMENPIGKSQRYIGSNTHVQYSSKRECARNYNVREDPVREDHAMSDNVWGDRLKSDRVARNMRKQVKGGVTSSGSTHDRKGERLKMKEGLVKTNVISRNEVTNIRQEEYYEYGFLYEGKKRRGMNNIRFFKNTKGAHFKPKEITKLKKLNKRNCILSQVEKFGKNKMYSSHELSILEYCPLDMSIKRSGGTSNKRIISKGAEVEESCKNEKEYLCNIRSKSGRGYIIHKKLVIVGKKKGIGNCHISKRDDKTFVETARNVTRVKENLFESEPKDEKDKDKEKKKASKWRGVEEGRYKNDAEMQEPFKERNWVYNNDKAQGENNRNEKLKKGDNCRRRNRRGEHRNGEERSAKWIDSSEKRESCDDDLGGDGGNCNVTEGAKYDKAGYIQNYIKKEEIEIIPSEEANYELYFDISCKYMHNKIGKKREKVLQNICEKKKWKDKNAINIIQSYARYRNKKKEELMHFNSSKIVSEEKYSKKKIFFFENNKLRIRNLINKDALFNLYKKEEMADFKSEKTHIETKERTGILTLYNTVKSNDSISNPKKVSMCNSVNYAHKINLNKSSLQEKVKTEEILPIYPSNLNEENVENEHTEEGKNVRIHEKQTHIAEYIAYSKRSVKMDKKDMEDPNNGNTAHTNTSNEEDTYRLRKRNVSEAYKGYDAAYSEDTYSSSRLSDEMSGAHKNCLRNFDSTCYNSPCHNLAHYSAPRYNSDNYDNVKDEIIKNDEHLLRAKKEFSIEDLITSVPKEEGCEKCNITGLQKVERSMEGITMRNFERESERKYGGKKDVTKEDKKDVMKRKKKKFHSYLMKFRSLLFFENRKREKNIPPLNGENGSNKIFRKKKFLLKRKKSIKKLKNLSSLNLYNTTKILKNRKNDKNVNMNYKNYNPNKFLLGEQKEKDKGRKTIVLDLDETLVHSSLKKETHNSFRIHIEMGEGGYFIYVNKRPGVDYFFKEISKYYEVVIFTASLPKYANAVIDKLDTNNICAYRLFRESCTFWNNNYVKDIKMLGRDLNNVIIIDVWLRRLKQMGSCTRNSTYVQKFCADNCFLIKSWFDDPTDTELYNLIPFLKKLSTKKSVICELKKYNKKRRNNKFLNTAKIF</sequence>
<feature type="domain" description="FCP1 homology" evidence="2">
    <location>
        <begin position="1180"/>
        <end position="1352"/>
    </location>
</feature>
<dbReference type="NCBIfam" id="TIGR02251">
    <property type="entry name" value="HIF-SF_euk"/>
    <property type="match status" value="1"/>
</dbReference>
<dbReference type="PROSITE" id="PS50969">
    <property type="entry name" value="FCP1"/>
    <property type="match status" value="1"/>
</dbReference>
<reference evidence="4" key="1">
    <citation type="submission" date="2016-05" db="EMBL/GenBank/DDBJ databases">
        <authorList>
            <person name="Naeem Raeece"/>
        </authorList>
    </citation>
    <scope>NUCLEOTIDE SEQUENCE [LARGE SCALE GENOMIC DNA]</scope>
</reference>
<accession>A0A1A8WZY6</accession>
<gene>
    <name evidence="3" type="ORF">POVCU1_041890</name>
</gene>
<feature type="region of interest" description="Disordered" evidence="1">
    <location>
        <begin position="117"/>
        <end position="190"/>
    </location>
</feature>
<dbReference type="InterPro" id="IPR050365">
    <property type="entry name" value="TIM50"/>
</dbReference>
<feature type="region of interest" description="Disordered" evidence="1">
    <location>
        <begin position="905"/>
        <end position="928"/>
    </location>
</feature>
<feature type="compositionally biased region" description="Basic and acidic residues" evidence="1">
    <location>
        <begin position="606"/>
        <end position="618"/>
    </location>
</feature>
<feature type="compositionally biased region" description="Basic and acidic residues" evidence="1">
    <location>
        <begin position="551"/>
        <end position="565"/>
    </location>
</feature>
<dbReference type="Pfam" id="PF03031">
    <property type="entry name" value="NIF"/>
    <property type="match status" value="1"/>
</dbReference>
<dbReference type="InterPro" id="IPR011948">
    <property type="entry name" value="Dullard_phosphatase"/>
</dbReference>
<evidence type="ECO:0000313" key="4">
    <source>
        <dbReference type="Proteomes" id="UP000078546"/>
    </source>
</evidence>
<feature type="compositionally biased region" description="Basic and acidic residues" evidence="1">
    <location>
        <begin position="626"/>
        <end position="645"/>
    </location>
</feature>
<evidence type="ECO:0000259" key="2">
    <source>
        <dbReference type="PROSITE" id="PS50969"/>
    </source>
</evidence>
<protein>
    <submittedName>
        <fullName evidence="3">NLI interacting factor-like phosphatase, putative</fullName>
    </submittedName>
</protein>
<dbReference type="InterPro" id="IPR023214">
    <property type="entry name" value="HAD_sf"/>
</dbReference>
<dbReference type="InterPro" id="IPR036412">
    <property type="entry name" value="HAD-like_sf"/>
</dbReference>
<dbReference type="SMART" id="SM00577">
    <property type="entry name" value="CPDc"/>
    <property type="match status" value="1"/>
</dbReference>
<dbReference type="FunFam" id="3.40.50.1000:FF:000093">
    <property type="entry name" value="NLI interacting factor-like phosphatase family protein"/>
    <property type="match status" value="1"/>
</dbReference>
<feature type="compositionally biased region" description="Polar residues" evidence="1">
    <location>
        <begin position="595"/>
        <end position="605"/>
    </location>
</feature>
<dbReference type="Proteomes" id="UP000078546">
    <property type="component" value="Unassembled WGS sequence"/>
</dbReference>
<dbReference type="PANTHER" id="PTHR12210">
    <property type="entry name" value="DULLARD PROTEIN PHOSPHATASE"/>
    <property type="match status" value="1"/>
</dbReference>
<dbReference type="CDD" id="cd07521">
    <property type="entry name" value="HAD_FCP1-like"/>
    <property type="match status" value="1"/>
</dbReference>
<dbReference type="GO" id="GO:0016791">
    <property type="term" value="F:phosphatase activity"/>
    <property type="evidence" value="ECO:0007669"/>
    <property type="project" value="InterPro"/>
</dbReference>
<feature type="region of interest" description="Disordered" evidence="1">
    <location>
        <begin position="590"/>
        <end position="653"/>
    </location>
</feature>
<proteinExistence type="predicted"/>
<evidence type="ECO:0000313" key="3">
    <source>
        <dbReference type="EMBL" id="SBS97899.1"/>
    </source>
</evidence>
<organism evidence="3 4">
    <name type="scientific">Plasmodium ovale curtisi</name>
    <dbReference type="NCBI Taxonomy" id="864141"/>
    <lineage>
        <taxon>Eukaryota</taxon>
        <taxon>Sar</taxon>
        <taxon>Alveolata</taxon>
        <taxon>Apicomplexa</taxon>
        <taxon>Aconoidasida</taxon>
        <taxon>Haemosporida</taxon>
        <taxon>Plasmodiidae</taxon>
        <taxon>Plasmodium</taxon>
        <taxon>Plasmodium (Plasmodium)</taxon>
    </lineage>
</organism>
<evidence type="ECO:0000256" key="1">
    <source>
        <dbReference type="SAM" id="MobiDB-lite"/>
    </source>
</evidence>
<dbReference type="InterPro" id="IPR004274">
    <property type="entry name" value="FCP1_dom"/>
</dbReference>
<dbReference type="Gene3D" id="3.40.50.1000">
    <property type="entry name" value="HAD superfamily/HAD-like"/>
    <property type="match status" value="1"/>
</dbReference>
<feature type="region of interest" description="Disordered" evidence="1">
    <location>
        <begin position="551"/>
        <end position="571"/>
    </location>
</feature>
<feature type="compositionally biased region" description="Basic residues" evidence="1">
    <location>
        <begin position="143"/>
        <end position="156"/>
    </location>
</feature>
<feature type="compositionally biased region" description="Polar residues" evidence="1">
    <location>
        <begin position="912"/>
        <end position="922"/>
    </location>
</feature>